<feature type="region of interest" description="Disordered" evidence="1">
    <location>
        <begin position="1"/>
        <end position="21"/>
    </location>
</feature>
<feature type="domain" description="Beta-lactamase-related" evidence="2">
    <location>
        <begin position="62"/>
        <end position="398"/>
    </location>
</feature>
<evidence type="ECO:0000256" key="1">
    <source>
        <dbReference type="SAM" id="MobiDB-lite"/>
    </source>
</evidence>
<evidence type="ECO:0000313" key="3">
    <source>
        <dbReference type="EMBL" id="QPE04287.1"/>
    </source>
</evidence>
<accession>A0A7S8MW15</accession>
<dbReference type="Pfam" id="PF00144">
    <property type="entry name" value="Beta-lactamase"/>
    <property type="match status" value="1"/>
</dbReference>
<dbReference type="Gene3D" id="3.40.710.10">
    <property type="entry name" value="DD-peptidase/beta-lactamase superfamily"/>
    <property type="match status" value="1"/>
</dbReference>
<dbReference type="RefSeq" id="WP_195692365.1">
    <property type="nucleotide sequence ID" value="NZ_CP064760.1"/>
</dbReference>
<dbReference type="PANTHER" id="PTHR46825">
    <property type="entry name" value="D-ALANYL-D-ALANINE-CARBOXYPEPTIDASE/ENDOPEPTIDASE AMPH"/>
    <property type="match status" value="1"/>
</dbReference>
<gene>
    <name evidence="3" type="ORF">IT882_14115</name>
</gene>
<reference evidence="3 4" key="1">
    <citation type="submission" date="2020-11" db="EMBL/GenBank/DDBJ databases">
        <title>Amino acid is mineralized and recycled by bacteria in oceanic microbiome.</title>
        <authorList>
            <person name="Zheng L.Y."/>
        </authorList>
    </citation>
    <scope>NUCLEOTIDE SEQUENCE [LARGE SCALE GENOMIC DNA]</scope>
    <source>
        <strain evidence="3 4">A32-1</strain>
    </source>
</reference>
<dbReference type="InterPro" id="IPR050491">
    <property type="entry name" value="AmpC-like"/>
</dbReference>
<dbReference type="EMBL" id="CP064760">
    <property type="protein sequence ID" value="QPE04287.1"/>
    <property type="molecule type" value="Genomic_DNA"/>
</dbReference>
<dbReference type="InterPro" id="IPR001466">
    <property type="entry name" value="Beta-lactam-related"/>
</dbReference>
<dbReference type="SUPFAM" id="SSF56601">
    <property type="entry name" value="beta-lactamase/transpeptidase-like"/>
    <property type="match status" value="1"/>
</dbReference>
<dbReference type="PANTHER" id="PTHR46825:SF7">
    <property type="entry name" value="D-ALANYL-D-ALANINE CARBOXYPEPTIDASE"/>
    <property type="match status" value="1"/>
</dbReference>
<organism evidence="3 4">
    <name type="scientific">Microbacterium schleiferi</name>
    <dbReference type="NCBI Taxonomy" id="69362"/>
    <lineage>
        <taxon>Bacteria</taxon>
        <taxon>Bacillati</taxon>
        <taxon>Actinomycetota</taxon>
        <taxon>Actinomycetes</taxon>
        <taxon>Micrococcales</taxon>
        <taxon>Microbacteriaceae</taxon>
        <taxon>Microbacterium</taxon>
    </lineage>
</organism>
<protein>
    <submittedName>
        <fullName evidence="3">Beta-lactamase family protein</fullName>
    </submittedName>
</protein>
<dbReference type="KEGG" id="msf:IT882_14115"/>
<sequence>MSPARSVLPDRVTPSRRSSARHGRPLLLAPVLAAALLVSGCVGTDADDRSAGVAGTDADIIRAAVESSMEQVGARAAIVRVMRGDEVLLTEAWGESMTGVPATVDMHFRNGAVAIPQVATVLLQLVDEGVVSLDDRLSSWLPDVPYADEVELGQLAQMTSGYPDYLWSDEFRDAFSADPFRQWEPDELIALATAQPQVYAPGTNWNYSHTNYVILGLALEEITGTPLDELIRDRILDPLGMTQTDDPGTPELLSPPLHAYTEERRTDLGIEPGIPFIEESTSWNPSWTLARGAIQNTDITDMATVIRAIGRGDLLSEESHELQVAPTLRGTTTPVEGCPTCFVQSEGYTFGYGIVLTGDWLMQNPLFHGYAGVAAYLPAEDLTIAIAATYGPDAFDEDGEPRGNIAMPLFAKLAETLAPDHPVPSRS</sequence>
<proteinExistence type="predicted"/>
<evidence type="ECO:0000313" key="4">
    <source>
        <dbReference type="Proteomes" id="UP000594480"/>
    </source>
</evidence>
<dbReference type="InterPro" id="IPR012338">
    <property type="entry name" value="Beta-lactam/transpept-like"/>
</dbReference>
<dbReference type="Proteomes" id="UP000594480">
    <property type="component" value="Chromosome"/>
</dbReference>
<evidence type="ECO:0000259" key="2">
    <source>
        <dbReference type="Pfam" id="PF00144"/>
    </source>
</evidence>
<dbReference type="AlphaFoldDB" id="A0A7S8MW15"/>
<name>A0A7S8MW15_9MICO</name>
<keyword evidence="4" id="KW-1185">Reference proteome</keyword>